<dbReference type="Proteomes" id="UP000738402">
    <property type="component" value="Unassembled WGS sequence"/>
</dbReference>
<evidence type="ECO:0000313" key="4">
    <source>
        <dbReference type="Proteomes" id="UP000697297"/>
    </source>
</evidence>
<dbReference type="AlphaFoldDB" id="A0AAN6HYE5"/>
<sequence>MGYFEFGLNSPENLQDRSREDGNVEREVGCLIPRTLQIIRTPLVCGISEPGPLNRRVDGVQHIEYEMVLNSG</sequence>
<dbReference type="EMBL" id="JAHLUH010000018">
    <property type="protein sequence ID" value="KAG7724227.1"/>
    <property type="molecule type" value="Genomic_DNA"/>
</dbReference>
<evidence type="ECO:0000313" key="3">
    <source>
        <dbReference type="EMBL" id="KAG7761892.1"/>
    </source>
</evidence>
<feature type="region of interest" description="Disordered" evidence="1">
    <location>
        <begin position="1"/>
        <end position="21"/>
    </location>
</feature>
<organism evidence="2 5">
    <name type="scientific">Ogataea haglerorum</name>
    <dbReference type="NCBI Taxonomy" id="1937702"/>
    <lineage>
        <taxon>Eukaryota</taxon>
        <taxon>Fungi</taxon>
        <taxon>Dikarya</taxon>
        <taxon>Ascomycota</taxon>
        <taxon>Saccharomycotina</taxon>
        <taxon>Pichiomycetes</taxon>
        <taxon>Pichiales</taxon>
        <taxon>Pichiaceae</taxon>
        <taxon>Ogataea</taxon>
    </lineage>
</organism>
<dbReference type="Proteomes" id="UP000697297">
    <property type="component" value="Unassembled WGS sequence"/>
</dbReference>
<accession>A0AAN6HYE5</accession>
<name>A0AAN6HYE5_9ASCO</name>
<gene>
    <name evidence="2" type="ORF">KL933_004978</name>
    <name evidence="3" type="ORF">KL946_005118</name>
</gene>
<evidence type="ECO:0000256" key="1">
    <source>
        <dbReference type="SAM" id="MobiDB-lite"/>
    </source>
</evidence>
<proteinExistence type="predicted"/>
<dbReference type="EMBL" id="JAHLUN010000019">
    <property type="protein sequence ID" value="KAG7761892.1"/>
    <property type="molecule type" value="Genomic_DNA"/>
</dbReference>
<protein>
    <submittedName>
        <fullName evidence="2">Uncharacterized protein</fullName>
    </submittedName>
</protein>
<evidence type="ECO:0000313" key="5">
    <source>
        <dbReference type="Proteomes" id="UP000738402"/>
    </source>
</evidence>
<keyword evidence="4" id="KW-1185">Reference proteome</keyword>
<comment type="caution">
    <text evidence="2">The sequence shown here is derived from an EMBL/GenBank/DDBJ whole genome shotgun (WGS) entry which is preliminary data.</text>
</comment>
<reference evidence="2 4" key="1">
    <citation type="journal article" date="2021" name="G3 (Bethesda)">
        <title>Genomic diversity, chromosomal rearrangements, and interspecies hybridization in the ogataea polymorpha species complex.</title>
        <authorList>
            <person name="Hanson S.J."/>
            <person name="Cinneide E.O."/>
            <person name="Salzberg L.I."/>
            <person name="Wolfe K.H."/>
            <person name="McGowan J."/>
            <person name="Fitzpatrick D.A."/>
            <person name="Matlin K."/>
        </authorList>
    </citation>
    <scope>NUCLEOTIDE SEQUENCE</scope>
    <source>
        <strain evidence="3">81-436-3</strain>
        <strain evidence="2">83-405-1</strain>
    </source>
</reference>
<evidence type="ECO:0000313" key="2">
    <source>
        <dbReference type="EMBL" id="KAG7724227.1"/>
    </source>
</evidence>